<evidence type="ECO:0000256" key="6">
    <source>
        <dbReference type="SAM" id="Phobius"/>
    </source>
</evidence>
<evidence type="ECO:0000256" key="1">
    <source>
        <dbReference type="ARBA" id="ARBA00004141"/>
    </source>
</evidence>
<dbReference type="InParanoid" id="A0A2N3N3P2"/>
<dbReference type="GO" id="GO:0003865">
    <property type="term" value="F:3-oxo-5-alpha-steroid 4-dehydrogenase activity"/>
    <property type="evidence" value="ECO:0007669"/>
    <property type="project" value="InterPro"/>
</dbReference>
<evidence type="ECO:0000256" key="4">
    <source>
        <dbReference type="ARBA" id="ARBA00022989"/>
    </source>
</evidence>
<dbReference type="EMBL" id="NLAX01000701">
    <property type="protein sequence ID" value="PKS07043.1"/>
    <property type="molecule type" value="Genomic_DNA"/>
</dbReference>
<dbReference type="PANTHER" id="PTHR10556">
    <property type="entry name" value="3-OXO-5-ALPHA-STEROID 4-DEHYDROGENASE"/>
    <property type="match status" value="1"/>
</dbReference>
<evidence type="ECO:0000256" key="2">
    <source>
        <dbReference type="ARBA" id="ARBA00007742"/>
    </source>
</evidence>
<feature type="domain" description="3-oxo-5-alpha-steroid 4-dehydrogenase C-terminal" evidence="7">
    <location>
        <begin position="130"/>
        <end position="302"/>
    </location>
</feature>
<comment type="subcellular location">
    <subcellularLocation>
        <location evidence="1">Membrane</location>
        <topology evidence="1">Multi-pass membrane protein</topology>
    </subcellularLocation>
</comment>
<dbReference type="STRING" id="41688.A0A2N3N3P2"/>
<proteinExistence type="inferred from homology"/>
<keyword evidence="9" id="KW-1185">Reference proteome</keyword>
<dbReference type="OrthoDB" id="5788137at2759"/>
<dbReference type="PIRSF" id="PIRSF015596">
    <property type="entry name" value="5_alpha-SR2"/>
    <property type="match status" value="1"/>
</dbReference>
<dbReference type="Pfam" id="PF02544">
    <property type="entry name" value="Steroid_dh"/>
    <property type="match status" value="1"/>
</dbReference>
<gene>
    <name evidence="8" type="ORF">jhhlp_005640</name>
</gene>
<dbReference type="PANTHER" id="PTHR10556:SF43">
    <property type="entry name" value="STEROID 5-ALPHA-REDUCTASE DET2"/>
    <property type="match status" value="1"/>
</dbReference>
<evidence type="ECO:0000259" key="7">
    <source>
        <dbReference type="Pfam" id="PF02544"/>
    </source>
</evidence>
<name>A0A2N3N3P2_9PEZI</name>
<dbReference type="InterPro" id="IPR016636">
    <property type="entry name" value="3-oxo-5-alpha-steroid_4-DH"/>
</dbReference>
<dbReference type="InterPro" id="IPR039357">
    <property type="entry name" value="SRD5A/TECR"/>
</dbReference>
<feature type="transmembrane region" description="Helical" evidence="6">
    <location>
        <begin position="128"/>
        <end position="151"/>
    </location>
</feature>
<organism evidence="8 9">
    <name type="scientific">Lomentospora prolificans</name>
    <dbReference type="NCBI Taxonomy" id="41688"/>
    <lineage>
        <taxon>Eukaryota</taxon>
        <taxon>Fungi</taxon>
        <taxon>Dikarya</taxon>
        <taxon>Ascomycota</taxon>
        <taxon>Pezizomycotina</taxon>
        <taxon>Sordariomycetes</taxon>
        <taxon>Hypocreomycetidae</taxon>
        <taxon>Microascales</taxon>
        <taxon>Microascaceae</taxon>
        <taxon>Lomentospora</taxon>
    </lineage>
</organism>
<protein>
    <recommendedName>
        <fullName evidence="7">3-oxo-5-alpha-steroid 4-dehydrogenase C-terminal domain-containing protein</fullName>
    </recommendedName>
</protein>
<feature type="transmembrane region" description="Helical" evidence="6">
    <location>
        <begin position="20"/>
        <end position="40"/>
    </location>
</feature>
<dbReference type="GO" id="GO:0008202">
    <property type="term" value="P:steroid metabolic process"/>
    <property type="evidence" value="ECO:0007669"/>
    <property type="project" value="InterPro"/>
</dbReference>
<keyword evidence="3 6" id="KW-0812">Transmembrane</keyword>
<dbReference type="Proteomes" id="UP000233524">
    <property type="component" value="Unassembled WGS sequence"/>
</dbReference>
<dbReference type="PROSITE" id="PS50244">
    <property type="entry name" value="S5A_REDUCTASE"/>
    <property type="match status" value="1"/>
</dbReference>
<comment type="similarity">
    <text evidence="2">Belongs to the steroid 5-alpha reductase family.</text>
</comment>
<evidence type="ECO:0000313" key="8">
    <source>
        <dbReference type="EMBL" id="PKS07043.1"/>
    </source>
</evidence>
<evidence type="ECO:0000256" key="5">
    <source>
        <dbReference type="ARBA" id="ARBA00023136"/>
    </source>
</evidence>
<dbReference type="GO" id="GO:0016020">
    <property type="term" value="C:membrane"/>
    <property type="evidence" value="ECO:0007669"/>
    <property type="project" value="UniProtKB-SubCell"/>
</dbReference>
<dbReference type="VEuPathDB" id="FungiDB:jhhlp_005640"/>
<keyword evidence="5 6" id="KW-0472">Membrane</keyword>
<reference evidence="8 9" key="1">
    <citation type="journal article" date="2017" name="G3 (Bethesda)">
        <title>First Draft Genome Sequence of the Pathogenic Fungus Lomentospora prolificans (Formerly Scedosporium prolificans).</title>
        <authorList>
            <person name="Luo R."/>
            <person name="Zimin A."/>
            <person name="Workman R."/>
            <person name="Fan Y."/>
            <person name="Pertea G."/>
            <person name="Grossman N."/>
            <person name="Wear M.P."/>
            <person name="Jia B."/>
            <person name="Miller H."/>
            <person name="Casadevall A."/>
            <person name="Timp W."/>
            <person name="Zhang S.X."/>
            <person name="Salzberg S.L."/>
        </authorList>
    </citation>
    <scope>NUCLEOTIDE SEQUENCE [LARGE SCALE GENOMIC DNA]</scope>
    <source>
        <strain evidence="8 9">JHH-5317</strain>
    </source>
</reference>
<accession>A0A2N3N3P2</accession>
<keyword evidence="4 6" id="KW-1133">Transmembrane helix</keyword>
<dbReference type="InterPro" id="IPR001104">
    <property type="entry name" value="3-oxo-5_a-steroid_4-DH_C"/>
</dbReference>
<comment type="caution">
    <text evidence="8">The sequence shown here is derived from an EMBL/GenBank/DDBJ whole genome shotgun (WGS) entry which is preliminary data.</text>
</comment>
<evidence type="ECO:0000313" key="9">
    <source>
        <dbReference type="Proteomes" id="UP000233524"/>
    </source>
</evidence>
<evidence type="ECO:0000256" key="3">
    <source>
        <dbReference type="ARBA" id="ARBA00022692"/>
    </source>
</evidence>
<feature type="transmembrane region" description="Helical" evidence="6">
    <location>
        <begin position="171"/>
        <end position="188"/>
    </location>
</feature>
<sequence length="302" mass="34813">MSLVPGWMPPTRERWEVLVGAWQLFYPILGNLQWLINWYGMGKTSKESRFNIPGRIAWFTMEAPGFLTLLYIMKTLPAQHGITDLPWQNRVLAGLFLTDTSSKIKVIHYSYRAVLFPYLQPSMAPIHFLVWGFALSFQICNATSLGCWLAAYGPTTDEAWAATGPFATARFVLGIGVFYFGLAGNFFHDEELREIRRSEQRRQEKLIKQAGGEKKKADVTKHYRIPEAGLFRYMLYPHYLCEWVEWAGFWLAAGWGCVPARAFLINEVTTMFPRAVKGKWWYVEKFGEEKVGKKWAVLPGIY</sequence>
<dbReference type="AlphaFoldDB" id="A0A2N3N3P2"/>